<evidence type="ECO:0000313" key="1">
    <source>
        <dbReference type="EMBL" id="MQM03735.1"/>
    </source>
</evidence>
<feature type="non-terminal residue" evidence="1">
    <location>
        <position position="1"/>
    </location>
</feature>
<accession>A0A843WGJ8</accession>
<gene>
    <name evidence="1" type="ORF">Taro_036520</name>
</gene>
<organism evidence="1 2">
    <name type="scientific">Colocasia esculenta</name>
    <name type="common">Wild taro</name>
    <name type="synonym">Arum esculentum</name>
    <dbReference type="NCBI Taxonomy" id="4460"/>
    <lineage>
        <taxon>Eukaryota</taxon>
        <taxon>Viridiplantae</taxon>
        <taxon>Streptophyta</taxon>
        <taxon>Embryophyta</taxon>
        <taxon>Tracheophyta</taxon>
        <taxon>Spermatophyta</taxon>
        <taxon>Magnoliopsida</taxon>
        <taxon>Liliopsida</taxon>
        <taxon>Araceae</taxon>
        <taxon>Aroideae</taxon>
        <taxon>Colocasieae</taxon>
        <taxon>Colocasia</taxon>
    </lineage>
</organism>
<dbReference type="EMBL" id="NMUH01003088">
    <property type="protein sequence ID" value="MQM03735.1"/>
    <property type="molecule type" value="Genomic_DNA"/>
</dbReference>
<keyword evidence="2" id="KW-1185">Reference proteome</keyword>
<dbReference type="AlphaFoldDB" id="A0A843WGJ8"/>
<comment type="caution">
    <text evidence="1">The sequence shown here is derived from an EMBL/GenBank/DDBJ whole genome shotgun (WGS) entry which is preliminary data.</text>
</comment>
<name>A0A843WGJ8_COLES</name>
<evidence type="ECO:0000313" key="2">
    <source>
        <dbReference type="Proteomes" id="UP000652761"/>
    </source>
</evidence>
<protein>
    <recommendedName>
        <fullName evidence="3">Transposase</fullName>
    </recommendedName>
</protein>
<dbReference type="InterPro" id="IPR004252">
    <property type="entry name" value="Probable_transposase_24"/>
</dbReference>
<evidence type="ECO:0008006" key="3">
    <source>
        <dbReference type="Google" id="ProtNLM"/>
    </source>
</evidence>
<dbReference type="Proteomes" id="UP000652761">
    <property type="component" value="Unassembled WGS sequence"/>
</dbReference>
<sequence length="190" mass="21496">MQKCRRRTLPTYKREIELGRETKYREVFERTHKKKGTDLYVSTRSQEVVEAYKRQITDKYGDDIDQESVIDCEAWIVAAGPPKKGRVYGFGESLDSSQVLPSSQGSCSASSSTFVGTTAVAESESRVEHMMDDMEARISQRLHSEITDTVQPQLTHTVQTVIGMMTSYFNQLQMPPRCPSSSNRAPHSHI</sequence>
<proteinExistence type="predicted"/>
<dbReference type="Pfam" id="PF03004">
    <property type="entry name" value="Transposase_24"/>
    <property type="match status" value="1"/>
</dbReference>
<reference evidence="1" key="1">
    <citation type="submission" date="2017-07" db="EMBL/GenBank/DDBJ databases">
        <title>Taro Niue Genome Assembly and Annotation.</title>
        <authorList>
            <person name="Atibalentja N."/>
            <person name="Keating K."/>
            <person name="Fields C.J."/>
        </authorList>
    </citation>
    <scope>NUCLEOTIDE SEQUENCE</scope>
    <source>
        <strain evidence="1">Niue_2</strain>
        <tissue evidence="1">Leaf</tissue>
    </source>
</reference>